<accession>A0A336MF75</accession>
<protein>
    <submittedName>
        <fullName evidence="3">CSON000523 protein</fullName>
    </submittedName>
</protein>
<keyword evidence="1" id="KW-1133">Transmembrane helix</keyword>
<dbReference type="VEuPathDB" id="VectorBase:CSON000523"/>
<sequence>MSDKTPLHENPAYEPPDSEFLPVSKDTVIPIPNYTHRGFCPNCGIRGNVESQRSMSQKQHLLAILLFLISGNVALKILLTIIGTIYFISVLLLIVYKLN</sequence>
<dbReference type="EMBL" id="UFQT01001086">
    <property type="protein sequence ID" value="SSX28826.1"/>
    <property type="molecule type" value="Genomic_DNA"/>
</dbReference>
<feature type="transmembrane region" description="Helical" evidence="1">
    <location>
        <begin position="61"/>
        <end position="94"/>
    </location>
</feature>
<dbReference type="EMBL" id="UFQS01001086">
    <property type="protein sequence ID" value="SSX08915.1"/>
    <property type="molecule type" value="Genomic_DNA"/>
</dbReference>
<gene>
    <name evidence="3" type="primary">CSON000523</name>
</gene>
<proteinExistence type="predicted"/>
<dbReference type="AlphaFoldDB" id="A0A336MF75"/>
<name>A0A336MF75_CULSO</name>
<reference evidence="2" key="1">
    <citation type="submission" date="2018-04" db="EMBL/GenBank/DDBJ databases">
        <authorList>
            <person name="Go L.Y."/>
            <person name="Mitchell J.A."/>
        </authorList>
    </citation>
    <scope>NUCLEOTIDE SEQUENCE</scope>
    <source>
        <tissue evidence="2">Whole organism</tissue>
    </source>
</reference>
<reference evidence="3" key="2">
    <citation type="submission" date="2018-07" db="EMBL/GenBank/DDBJ databases">
        <authorList>
            <person name="Quirk P.G."/>
            <person name="Krulwich T.A."/>
        </authorList>
    </citation>
    <scope>NUCLEOTIDE SEQUENCE</scope>
</reference>
<evidence type="ECO:0000313" key="2">
    <source>
        <dbReference type="EMBL" id="SSX08915.1"/>
    </source>
</evidence>
<keyword evidence="1" id="KW-0472">Membrane</keyword>
<organism evidence="3">
    <name type="scientific">Culicoides sonorensis</name>
    <name type="common">Biting midge</name>
    <dbReference type="NCBI Taxonomy" id="179676"/>
    <lineage>
        <taxon>Eukaryota</taxon>
        <taxon>Metazoa</taxon>
        <taxon>Ecdysozoa</taxon>
        <taxon>Arthropoda</taxon>
        <taxon>Hexapoda</taxon>
        <taxon>Insecta</taxon>
        <taxon>Pterygota</taxon>
        <taxon>Neoptera</taxon>
        <taxon>Endopterygota</taxon>
        <taxon>Diptera</taxon>
        <taxon>Nematocera</taxon>
        <taxon>Chironomoidea</taxon>
        <taxon>Ceratopogonidae</taxon>
        <taxon>Ceratopogoninae</taxon>
        <taxon>Culicoides</taxon>
        <taxon>Monoculicoides</taxon>
    </lineage>
</organism>
<evidence type="ECO:0000256" key="1">
    <source>
        <dbReference type="SAM" id="Phobius"/>
    </source>
</evidence>
<keyword evidence="1" id="KW-0812">Transmembrane</keyword>
<evidence type="ECO:0000313" key="3">
    <source>
        <dbReference type="EMBL" id="SSX28826.1"/>
    </source>
</evidence>